<protein>
    <recommendedName>
        <fullName evidence="2">Integrase catalytic domain-containing protein</fullName>
    </recommendedName>
</protein>
<dbReference type="InterPro" id="IPR001584">
    <property type="entry name" value="Integrase_cat-core"/>
</dbReference>
<proteinExistence type="predicted"/>
<dbReference type="GO" id="GO:0015074">
    <property type="term" value="P:DNA integration"/>
    <property type="evidence" value="ECO:0007669"/>
    <property type="project" value="InterPro"/>
</dbReference>
<dbReference type="PROSITE" id="PS50994">
    <property type="entry name" value="INTEGRASE"/>
    <property type="match status" value="1"/>
</dbReference>
<dbReference type="OrthoDB" id="5810863at2759"/>
<name>E3NVM4_CAERE</name>
<evidence type="ECO:0000313" key="4">
    <source>
        <dbReference type="Proteomes" id="UP000008281"/>
    </source>
</evidence>
<evidence type="ECO:0000313" key="3">
    <source>
        <dbReference type="EMBL" id="EFO98747.1"/>
    </source>
</evidence>
<organism evidence="4">
    <name type="scientific">Caenorhabditis remanei</name>
    <name type="common">Caenorhabditis vulgaris</name>
    <dbReference type="NCBI Taxonomy" id="31234"/>
    <lineage>
        <taxon>Eukaryota</taxon>
        <taxon>Metazoa</taxon>
        <taxon>Ecdysozoa</taxon>
        <taxon>Nematoda</taxon>
        <taxon>Chromadorea</taxon>
        <taxon>Rhabditida</taxon>
        <taxon>Rhabditina</taxon>
        <taxon>Rhabditomorpha</taxon>
        <taxon>Rhabditoidea</taxon>
        <taxon>Rhabditidae</taxon>
        <taxon>Peloderinae</taxon>
        <taxon>Caenorhabditis</taxon>
    </lineage>
</organism>
<sequence>MSYNKYVLPSVEEHEDLVKNRSPADDSVNKILDAPMENDVKLSLLQQQISSLVKKRNDETKPVKEAEKEKEVEKQPKFDENLEDDVFVHLSKKEKLLERLYHDPKSGLRGPSTLLAQARKINPHIRRKDVLSYLHSNNAYTRHFHKVKKIKHNPWVARGPNSHHMADLAMLPTLKSKNKGYCYILVVVDVFSRYVFARPLKNKKCETVTEAYKDILLSAQRRIPSSLYTDKGMVQLSFMCAHILFSGTEFMGKEFQNFVRSMGITFYNPKNTNVKACYAENVIMRIKNKLEKWFTVSQSYDWVSVLPKILEGLNSTYMDSIGTSPENVTWDNAYKIWQRLYGGSKAQNPVYKVGDTVRVLIENSPFAKGTRAKWTNEVFRVTKILNYDIPVYILSDSNEEEIDGIWYAEEMVLYKTNHFGK</sequence>
<dbReference type="InterPro" id="IPR012337">
    <property type="entry name" value="RNaseH-like_sf"/>
</dbReference>
<feature type="region of interest" description="Disordered" evidence="1">
    <location>
        <begin position="53"/>
        <end position="75"/>
    </location>
</feature>
<dbReference type="GO" id="GO:0003676">
    <property type="term" value="F:nucleic acid binding"/>
    <property type="evidence" value="ECO:0007669"/>
    <property type="project" value="InterPro"/>
</dbReference>
<dbReference type="HOGENOM" id="CLU_020142_0_0_1"/>
<evidence type="ECO:0000256" key="1">
    <source>
        <dbReference type="SAM" id="MobiDB-lite"/>
    </source>
</evidence>
<dbReference type="AlphaFoldDB" id="E3NVM4"/>
<dbReference type="PANTHER" id="PTHR46585">
    <property type="entry name" value="INTEGRASE CORE DOMAIN CONTAINING PROTEIN"/>
    <property type="match status" value="1"/>
</dbReference>
<dbReference type="STRING" id="31234.E3NVM4"/>
<dbReference type="InParanoid" id="E3NVM4"/>
<dbReference type="Pfam" id="PF00665">
    <property type="entry name" value="rve"/>
    <property type="match status" value="1"/>
</dbReference>
<gene>
    <name evidence="3" type="ORF">CRE_13238</name>
</gene>
<reference evidence="3" key="1">
    <citation type="submission" date="2007-07" db="EMBL/GenBank/DDBJ databases">
        <title>PCAP assembly of the Caenorhabditis remanei genome.</title>
        <authorList>
            <consortium name="The Caenorhabditis remanei Sequencing Consortium"/>
            <person name="Wilson R.K."/>
        </authorList>
    </citation>
    <scope>NUCLEOTIDE SEQUENCE [LARGE SCALE GENOMIC DNA]</scope>
    <source>
        <strain evidence="3">PB4641</strain>
    </source>
</reference>
<feature type="domain" description="Integrase catalytic" evidence="2">
    <location>
        <begin position="156"/>
        <end position="333"/>
    </location>
</feature>
<keyword evidence="4" id="KW-1185">Reference proteome</keyword>
<dbReference type="eggNOG" id="KOG0017">
    <property type="taxonomic scope" value="Eukaryota"/>
</dbReference>
<dbReference type="EMBL" id="DS271035">
    <property type="protein sequence ID" value="EFO98747.1"/>
    <property type="molecule type" value="Genomic_DNA"/>
</dbReference>
<dbReference type="InterPro" id="IPR036397">
    <property type="entry name" value="RNaseH_sf"/>
</dbReference>
<dbReference type="Gene3D" id="3.30.420.10">
    <property type="entry name" value="Ribonuclease H-like superfamily/Ribonuclease H"/>
    <property type="match status" value="1"/>
</dbReference>
<feature type="compositionally biased region" description="Basic and acidic residues" evidence="1">
    <location>
        <begin position="55"/>
        <end position="75"/>
    </location>
</feature>
<evidence type="ECO:0000259" key="2">
    <source>
        <dbReference type="PROSITE" id="PS50994"/>
    </source>
</evidence>
<dbReference type="Proteomes" id="UP000008281">
    <property type="component" value="Unassembled WGS sequence"/>
</dbReference>
<dbReference type="PANTHER" id="PTHR46585:SF1">
    <property type="entry name" value="CHROMO DOMAIN-CONTAINING PROTEIN"/>
    <property type="match status" value="1"/>
</dbReference>
<dbReference type="SUPFAM" id="SSF53098">
    <property type="entry name" value="Ribonuclease H-like"/>
    <property type="match status" value="1"/>
</dbReference>
<accession>E3NVM4</accession>